<name>A0A0E9SS01_ANGAN</name>
<protein>
    <submittedName>
        <fullName evidence="1">Uncharacterized protein</fullName>
    </submittedName>
</protein>
<evidence type="ECO:0000313" key="1">
    <source>
        <dbReference type="EMBL" id="JAH43430.1"/>
    </source>
</evidence>
<proteinExistence type="predicted"/>
<dbReference type="EMBL" id="GBXM01065147">
    <property type="protein sequence ID" value="JAH43430.1"/>
    <property type="molecule type" value="Transcribed_RNA"/>
</dbReference>
<sequence>MVDKEKNFIVKNSLKIPLMVSERHSYNMTHHPSDSTDDRSVYNIKRSTVYLQTLKFTTVCL</sequence>
<organism evidence="1">
    <name type="scientific">Anguilla anguilla</name>
    <name type="common">European freshwater eel</name>
    <name type="synonym">Muraena anguilla</name>
    <dbReference type="NCBI Taxonomy" id="7936"/>
    <lineage>
        <taxon>Eukaryota</taxon>
        <taxon>Metazoa</taxon>
        <taxon>Chordata</taxon>
        <taxon>Craniata</taxon>
        <taxon>Vertebrata</taxon>
        <taxon>Euteleostomi</taxon>
        <taxon>Actinopterygii</taxon>
        <taxon>Neopterygii</taxon>
        <taxon>Teleostei</taxon>
        <taxon>Anguilliformes</taxon>
        <taxon>Anguillidae</taxon>
        <taxon>Anguilla</taxon>
    </lineage>
</organism>
<accession>A0A0E9SS01</accession>
<reference evidence="1" key="2">
    <citation type="journal article" date="2015" name="Fish Shellfish Immunol.">
        <title>Early steps in the European eel (Anguilla anguilla)-Vibrio vulnificus interaction in the gills: Role of the RtxA13 toxin.</title>
        <authorList>
            <person name="Callol A."/>
            <person name="Pajuelo D."/>
            <person name="Ebbesson L."/>
            <person name="Teles M."/>
            <person name="MacKenzie S."/>
            <person name="Amaro C."/>
        </authorList>
    </citation>
    <scope>NUCLEOTIDE SEQUENCE</scope>
</reference>
<dbReference type="AlphaFoldDB" id="A0A0E9SS01"/>
<reference evidence="1" key="1">
    <citation type="submission" date="2014-11" db="EMBL/GenBank/DDBJ databases">
        <authorList>
            <person name="Amaro Gonzalez C."/>
        </authorList>
    </citation>
    <scope>NUCLEOTIDE SEQUENCE</scope>
</reference>